<dbReference type="GeneID" id="81356657"/>
<reference evidence="1" key="2">
    <citation type="journal article" date="2023" name="IMA Fungus">
        <title>Comparative genomic study of the Penicillium genus elucidates a diverse pangenome and 15 lateral gene transfer events.</title>
        <authorList>
            <person name="Petersen C."/>
            <person name="Sorensen T."/>
            <person name="Nielsen M.R."/>
            <person name="Sondergaard T.E."/>
            <person name="Sorensen J.L."/>
            <person name="Fitzpatrick D.A."/>
            <person name="Frisvad J.C."/>
            <person name="Nielsen K.L."/>
        </authorList>
    </citation>
    <scope>NUCLEOTIDE SEQUENCE</scope>
    <source>
        <strain evidence="1">IBT 30761</strain>
    </source>
</reference>
<sequence length="75" mass="8260">MSSQEGSAAYLAEDRALSTIVVLVRLYARGLLIRELGMDDYLIFFGQVIAWVDMALSAKVIRYGAGEHLVALVQN</sequence>
<dbReference type="Proteomes" id="UP001149074">
    <property type="component" value="Unassembled WGS sequence"/>
</dbReference>
<evidence type="ECO:0000313" key="1">
    <source>
        <dbReference type="EMBL" id="KAJ5098183.1"/>
    </source>
</evidence>
<comment type="caution">
    <text evidence="1">The sequence shown here is derived from an EMBL/GenBank/DDBJ whole genome shotgun (WGS) entry which is preliminary data.</text>
</comment>
<reference evidence="1" key="1">
    <citation type="submission" date="2022-11" db="EMBL/GenBank/DDBJ databases">
        <authorList>
            <person name="Petersen C."/>
        </authorList>
    </citation>
    <scope>NUCLEOTIDE SEQUENCE</scope>
    <source>
        <strain evidence="1">IBT 30761</strain>
    </source>
</reference>
<name>A0A9W9FDG4_9EURO</name>
<gene>
    <name evidence="1" type="ORF">N7532_005184</name>
</gene>
<dbReference type="RefSeq" id="XP_056473837.1">
    <property type="nucleotide sequence ID" value="XM_056617678.1"/>
</dbReference>
<keyword evidence="2" id="KW-1185">Reference proteome</keyword>
<dbReference type="EMBL" id="JAPQKI010000005">
    <property type="protein sequence ID" value="KAJ5098183.1"/>
    <property type="molecule type" value="Genomic_DNA"/>
</dbReference>
<dbReference type="AlphaFoldDB" id="A0A9W9FDG4"/>
<protein>
    <submittedName>
        <fullName evidence="1">Uncharacterized protein</fullName>
    </submittedName>
</protein>
<organism evidence="1 2">
    <name type="scientific">Penicillium argentinense</name>
    <dbReference type="NCBI Taxonomy" id="1131581"/>
    <lineage>
        <taxon>Eukaryota</taxon>
        <taxon>Fungi</taxon>
        <taxon>Dikarya</taxon>
        <taxon>Ascomycota</taxon>
        <taxon>Pezizomycotina</taxon>
        <taxon>Eurotiomycetes</taxon>
        <taxon>Eurotiomycetidae</taxon>
        <taxon>Eurotiales</taxon>
        <taxon>Aspergillaceae</taxon>
        <taxon>Penicillium</taxon>
    </lineage>
</organism>
<accession>A0A9W9FDG4</accession>
<dbReference type="OrthoDB" id="5283415at2759"/>
<proteinExistence type="predicted"/>
<evidence type="ECO:0000313" key="2">
    <source>
        <dbReference type="Proteomes" id="UP001149074"/>
    </source>
</evidence>